<reference evidence="2 3" key="1">
    <citation type="journal article" date="2021" name="ISME Commun">
        <title>Automated analysis of genomic sequences facilitates high-throughput and comprehensive description of bacteria.</title>
        <authorList>
            <person name="Hitch T.C.A."/>
        </authorList>
    </citation>
    <scope>NUCLEOTIDE SEQUENCE [LARGE SCALE GENOMIC DNA]</scope>
    <source>
        <strain evidence="2 3">Sanger_18</strain>
    </source>
</reference>
<evidence type="ECO:0000313" key="2">
    <source>
        <dbReference type="EMBL" id="MCU6743131.1"/>
    </source>
</evidence>
<dbReference type="RefSeq" id="WP_262572560.1">
    <property type="nucleotide sequence ID" value="NZ_JAOQKJ010000001.1"/>
</dbReference>
<dbReference type="PANTHER" id="PTHR43415">
    <property type="entry name" value="SPERMIDINE N(1)-ACETYLTRANSFERASE"/>
    <property type="match status" value="1"/>
</dbReference>
<dbReference type="EMBL" id="JAOQKJ010000001">
    <property type="protein sequence ID" value="MCU6743131.1"/>
    <property type="molecule type" value="Genomic_DNA"/>
</dbReference>
<dbReference type="GO" id="GO:0016746">
    <property type="term" value="F:acyltransferase activity"/>
    <property type="evidence" value="ECO:0007669"/>
    <property type="project" value="UniProtKB-KW"/>
</dbReference>
<dbReference type="PROSITE" id="PS51186">
    <property type="entry name" value="GNAT"/>
    <property type="match status" value="1"/>
</dbReference>
<dbReference type="InterPro" id="IPR000182">
    <property type="entry name" value="GNAT_dom"/>
</dbReference>
<evidence type="ECO:0000259" key="1">
    <source>
        <dbReference type="PROSITE" id="PS51186"/>
    </source>
</evidence>
<comment type="caution">
    <text evidence="2">The sequence shown here is derived from an EMBL/GenBank/DDBJ whole genome shotgun (WGS) entry which is preliminary data.</text>
</comment>
<keyword evidence="2" id="KW-0012">Acyltransferase</keyword>
<dbReference type="InterPro" id="IPR016181">
    <property type="entry name" value="Acyl_CoA_acyltransferase"/>
</dbReference>
<dbReference type="Pfam" id="PF13302">
    <property type="entry name" value="Acetyltransf_3"/>
    <property type="match status" value="1"/>
</dbReference>
<keyword evidence="3" id="KW-1185">Reference proteome</keyword>
<sequence length="176" mass="20515">MTAWIRGKKILLRPMTEKDTENIVRWRNEAFVRENFIYQKPFTAEGHKHWAETMVNTGRAVQFIICTQEEKPVGSVYLRDIDRTHNKAEYGIFIGEEEALSKGYGSETAELMIRYAFEELQLHKLYLRVLAGNERAKKSYEHAGFVQEGYFRDDVLLPGGYQDVIFMGILNEIKSE</sequence>
<feature type="domain" description="N-acetyltransferase" evidence="1">
    <location>
        <begin position="10"/>
        <end position="172"/>
    </location>
</feature>
<dbReference type="PANTHER" id="PTHR43415:SF3">
    <property type="entry name" value="GNAT-FAMILY ACETYLTRANSFERASE"/>
    <property type="match status" value="1"/>
</dbReference>
<evidence type="ECO:0000313" key="3">
    <source>
        <dbReference type="Proteomes" id="UP001652432"/>
    </source>
</evidence>
<dbReference type="NCBIfam" id="TIGR03585">
    <property type="entry name" value="PseH"/>
    <property type="match status" value="1"/>
</dbReference>
<dbReference type="InterPro" id="IPR020036">
    <property type="entry name" value="PseH"/>
</dbReference>
<gene>
    <name evidence="2" type="primary">pseH</name>
    <name evidence="2" type="ORF">OCV77_01190</name>
</gene>
<keyword evidence="2" id="KW-0808">Transferase</keyword>
<dbReference type="Gene3D" id="3.40.630.30">
    <property type="match status" value="1"/>
</dbReference>
<proteinExistence type="predicted"/>
<accession>A0ABT2SYQ1</accession>
<name>A0ABT2SYQ1_9FIRM</name>
<dbReference type="Proteomes" id="UP001652432">
    <property type="component" value="Unassembled WGS sequence"/>
</dbReference>
<protein>
    <submittedName>
        <fullName evidence="2">UDP-4-amino-4, 6-dideoxy-N-acetyl-beta-L-altrosamine N-acetyltransferase</fullName>
        <ecNumber evidence="2">2.3.1.202</ecNumber>
    </submittedName>
</protein>
<organism evidence="2 3">
    <name type="scientific">Suilimivivens aceti</name>
    <dbReference type="NCBI Taxonomy" id="2981774"/>
    <lineage>
        <taxon>Bacteria</taxon>
        <taxon>Bacillati</taxon>
        <taxon>Bacillota</taxon>
        <taxon>Clostridia</taxon>
        <taxon>Lachnospirales</taxon>
        <taxon>Lachnospiraceae</taxon>
        <taxon>Suilimivivens</taxon>
    </lineage>
</organism>
<dbReference type="EC" id="2.3.1.202" evidence="2"/>
<dbReference type="SUPFAM" id="SSF55729">
    <property type="entry name" value="Acyl-CoA N-acyltransferases (Nat)"/>
    <property type="match status" value="1"/>
</dbReference>